<keyword evidence="3" id="KW-1185">Reference proteome</keyword>
<protein>
    <submittedName>
        <fullName evidence="2">Uncharacterized protein</fullName>
    </submittedName>
</protein>
<feature type="region of interest" description="Disordered" evidence="1">
    <location>
        <begin position="193"/>
        <end position="215"/>
    </location>
</feature>
<name>A0ABV2QT26_9MICO</name>
<comment type="caution">
    <text evidence="2">The sequence shown here is derived from an EMBL/GenBank/DDBJ whole genome shotgun (WGS) entry which is preliminary data.</text>
</comment>
<dbReference type="EMBL" id="JBEPSJ010000005">
    <property type="protein sequence ID" value="MET4583725.1"/>
    <property type="molecule type" value="Genomic_DNA"/>
</dbReference>
<sequence>MPHAYALHVTVTAPCLCCRAPREFVFSSPSDQVVCAACVNHLGSDKAERRDLEHVAMWERLHADLLFNHQGEVESLRSAARADAEEIARLGAQVAQLTSVAAGEFAADDVGGVRGLIQNDVTRRAERNTELANRRIDRIMAVLWRFDRLHHENDNKSALCTCGKPLAKCPEYLALEPERQALRDWERKNLALARDNKRHGLPAEHPELEKNPPRR</sequence>
<accession>A0ABV2QT26</accession>
<evidence type="ECO:0000256" key="1">
    <source>
        <dbReference type="SAM" id="MobiDB-lite"/>
    </source>
</evidence>
<proteinExistence type="predicted"/>
<feature type="compositionally biased region" description="Basic and acidic residues" evidence="1">
    <location>
        <begin position="201"/>
        <end position="215"/>
    </location>
</feature>
<dbReference type="Proteomes" id="UP001549257">
    <property type="component" value="Unassembled WGS sequence"/>
</dbReference>
<dbReference type="RefSeq" id="WP_354025900.1">
    <property type="nucleotide sequence ID" value="NZ_JBEPSJ010000005.1"/>
</dbReference>
<gene>
    <name evidence="2" type="ORF">ABIE21_003256</name>
</gene>
<organism evidence="2 3">
    <name type="scientific">Conyzicola nivalis</name>
    <dbReference type="NCBI Taxonomy" id="1477021"/>
    <lineage>
        <taxon>Bacteria</taxon>
        <taxon>Bacillati</taxon>
        <taxon>Actinomycetota</taxon>
        <taxon>Actinomycetes</taxon>
        <taxon>Micrococcales</taxon>
        <taxon>Microbacteriaceae</taxon>
        <taxon>Conyzicola</taxon>
    </lineage>
</organism>
<evidence type="ECO:0000313" key="2">
    <source>
        <dbReference type="EMBL" id="MET4583725.1"/>
    </source>
</evidence>
<evidence type="ECO:0000313" key="3">
    <source>
        <dbReference type="Proteomes" id="UP001549257"/>
    </source>
</evidence>
<reference evidence="2 3" key="1">
    <citation type="submission" date="2024-06" db="EMBL/GenBank/DDBJ databases">
        <title>Sorghum-associated microbial communities from plants grown in Nebraska, USA.</title>
        <authorList>
            <person name="Schachtman D."/>
        </authorList>
    </citation>
    <scope>NUCLEOTIDE SEQUENCE [LARGE SCALE GENOMIC DNA]</scope>
    <source>
        <strain evidence="2 3">2857</strain>
    </source>
</reference>